<dbReference type="InterPro" id="IPR002469">
    <property type="entry name" value="Peptidase_S9B_N"/>
</dbReference>
<dbReference type="Pfam" id="PF00326">
    <property type="entry name" value="Peptidase_S9"/>
    <property type="match status" value="1"/>
</dbReference>
<dbReference type="Proteomes" id="UP001595699">
    <property type="component" value="Unassembled WGS sequence"/>
</dbReference>
<evidence type="ECO:0000313" key="3">
    <source>
        <dbReference type="EMBL" id="MFC3759901.1"/>
    </source>
</evidence>
<evidence type="ECO:0000259" key="1">
    <source>
        <dbReference type="Pfam" id="PF00326"/>
    </source>
</evidence>
<evidence type="ECO:0000313" key="4">
    <source>
        <dbReference type="Proteomes" id="UP001595699"/>
    </source>
</evidence>
<dbReference type="Gene3D" id="2.140.10.30">
    <property type="entry name" value="Dipeptidylpeptidase IV, N-terminal domain"/>
    <property type="match status" value="1"/>
</dbReference>
<dbReference type="EMBL" id="JBHRZH010000004">
    <property type="protein sequence ID" value="MFC3759901.1"/>
    <property type="molecule type" value="Genomic_DNA"/>
</dbReference>
<evidence type="ECO:0000259" key="2">
    <source>
        <dbReference type="Pfam" id="PF00930"/>
    </source>
</evidence>
<dbReference type="SUPFAM" id="SSF53474">
    <property type="entry name" value="alpha/beta-Hydrolases"/>
    <property type="match status" value="1"/>
</dbReference>
<feature type="domain" description="Peptidase S9 prolyl oligopeptidase catalytic" evidence="1">
    <location>
        <begin position="492"/>
        <end position="675"/>
    </location>
</feature>
<dbReference type="PANTHER" id="PTHR11731">
    <property type="entry name" value="PROTEASE FAMILY S9B,C DIPEPTIDYL-PEPTIDASE IV-RELATED"/>
    <property type="match status" value="1"/>
</dbReference>
<dbReference type="InterPro" id="IPR029058">
    <property type="entry name" value="AB_hydrolase_fold"/>
</dbReference>
<name>A0ABV7Y3R6_9ACTN</name>
<accession>A0ABV7Y3R6</accession>
<dbReference type="PANTHER" id="PTHR11731:SF193">
    <property type="entry name" value="DIPEPTIDYL PEPTIDASE 9"/>
    <property type="match status" value="1"/>
</dbReference>
<dbReference type="Gene3D" id="3.40.50.1820">
    <property type="entry name" value="alpha/beta hydrolase"/>
    <property type="match status" value="1"/>
</dbReference>
<feature type="domain" description="Dipeptidylpeptidase IV N-terminal" evidence="2">
    <location>
        <begin position="126"/>
        <end position="381"/>
    </location>
</feature>
<organism evidence="3 4">
    <name type="scientific">Tenggerimyces flavus</name>
    <dbReference type="NCBI Taxonomy" id="1708749"/>
    <lineage>
        <taxon>Bacteria</taxon>
        <taxon>Bacillati</taxon>
        <taxon>Actinomycetota</taxon>
        <taxon>Actinomycetes</taxon>
        <taxon>Propionibacteriales</taxon>
        <taxon>Nocardioidaceae</taxon>
        <taxon>Tenggerimyces</taxon>
    </lineage>
</organism>
<dbReference type="InterPro" id="IPR050278">
    <property type="entry name" value="Serine_Prot_S9B/DPPIV"/>
</dbReference>
<reference evidence="4" key="1">
    <citation type="journal article" date="2019" name="Int. J. Syst. Evol. Microbiol.">
        <title>The Global Catalogue of Microorganisms (GCM) 10K type strain sequencing project: providing services to taxonomists for standard genome sequencing and annotation.</title>
        <authorList>
            <consortium name="The Broad Institute Genomics Platform"/>
            <consortium name="The Broad Institute Genome Sequencing Center for Infectious Disease"/>
            <person name="Wu L."/>
            <person name="Ma J."/>
        </authorList>
    </citation>
    <scope>NUCLEOTIDE SEQUENCE [LARGE SCALE GENOMIC DNA]</scope>
    <source>
        <strain evidence="4">CGMCC 4.7241</strain>
    </source>
</reference>
<dbReference type="RefSeq" id="WP_205120265.1">
    <property type="nucleotide sequence ID" value="NZ_JAFBCM010000001.1"/>
</dbReference>
<protein>
    <submittedName>
        <fullName evidence="3">Prolyl oligopeptidase family serine peptidase</fullName>
    </submittedName>
</protein>
<dbReference type="SUPFAM" id="SSF82171">
    <property type="entry name" value="DPP6 N-terminal domain-like"/>
    <property type="match status" value="1"/>
</dbReference>
<comment type="caution">
    <text evidence="3">The sequence shown here is derived from an EMBL/GenBank/DDBJ whole genome shotgun (WGS) entry which is preliminary data.</text>
</comment>
<dbReference type="Pfam" id="PF00930">
    <property type="entry name" value="DPPIV_N"/>
    <property type="match status" value="1"/>
</dbReference>
<sequence length="696" mass="74630">MVTTEQLIEQIAKTRGLTLGHPKSFTISPDGARVVFLRSDSGTDSRASLRSYDVATGTERLVFTASADADADLPPEERARRERARQSGGGVVNYATDADVRLAAFALGGTLWTADLVDGNGGNPLPAAEGVVDPRPDPTGRHVAYVSHGALRVIGANGDGDRALLEPDGEEVTYGLAEHVAGESMDRYRGFWWSPDGQRLLVARVDTAPVQRWYIADPANPAKPPQVMAYPAAGTPNADVSLHLVDLTGARVEVGWDRAAFEYVVAVTWTGTGLLVLVQSRDQRTVQVLAVDPATGQTDLVHEDHDDAWWELVGGAPARTSSGALVWTRDADDTRRLVIDGELVTPIGLHVREICSVDGETVLFAASPEQPQTHLYTYSAADGVQQVSEGVGVFTGQRAGGTTVVVERTMDGVRTLVVRDGSPAAELVSHGAKPVLTPRAELLSVGERGLPAMVFWPSWYERGSGKLPVLLSPYAGTGAQLVVAALSRHHLTSQWFAEHGFVVVTIDGRGTPGRSPSWEKSIYGDKISHAVTDQVDGLHAVAALYPDLDLDRVGVRGWSYGGTLAAAMVLRRPDVIHAAVAGAPVTDARLYDTHWQERYLGHPEQNPEAYDRSSVMPDAARLSRPLMLVHGLADDNVVAAHTLRLSSALLAAGKPHEVLPLSGVTHMAGGAQHMLLQVEFLRRSLGLTEEQRPGDR</sequence>
<dbReference type="InterPro" id="IPR001375">
    <property type="entry name" value="Peptidase_S9_cat"/>
</dbReference>
<gene>
    <name evidence="3" type="ORF">ACFOUW_03560</name>
</gene>
<keyword evidence="4" id="KW-1185">Reference proteome</keyword>
<proteinExistence type="predicted"/>